<dbReference type="InterPro" id="IPR036388">
    <property type="entry name" value="WH-like_DNA-bd_sf"/>
</dbReference>
<dbReference type="RefSeq" id="WP_015100883.1">
    <property type="nucleotide sequence ID" value="NC_019673.1"/>
</dbReference>
<dbReference type="SUPFAM" id="SSF88946">
    <property type="entry name" value="Sigma2 domain of RNA polymerase sigma factors"/>
    <property type="match status" value="1"/>
</dbReference>
<dbReference type="Pfam" id="PF04545">
    <property type="entry name" value="Sigma70_r4"/>
    <property type="match status" value="1"/>
</dbReference>
<dbReference type="AlphaFoldDB" id="K0JXE9"/>
<keyword evidence="3" id="KW-0731">Sigma factor</keyword>
<dbReference type="GO" id="GO:0003677">
    <property type="term" value="F:DNA binding"/>
    <property type="evidence" value="ECO:0007669"/>
    <property type="project" value="UniProtKB-KW"/>
</dbReference>
<sequence>MSTTAMSQNTDDGTRADGDFVAAVYDQHAASLLRYVRGLLPNDPHRAEDVVQECVLRAWRNEAALAAQRNSVRPWLFRVARNLVIDWARRDRVRPLEYGDDGFDLLPGSADFADQVLRRCVVDQVLARLTPTHHQALRQVYHLDRTRQRAAAALGVPVGTVKSRVHHATIAATEALAGYGVTTADW</sequence>
<feature type="domain" description="RNA polymerase sigma-70 region 4" evidence="7">
    <location>
        <begin position="125"/>
        <end position="168"/>
    </location>
</feature>
<dbReference type="SUPFAM" id="SSF88659">
    <property type="entry name" value="Sigma3 and sigma4 domains of RNA polymerase sigma factors"/>
    <property type="match status" value="1"/>
</dbReference>
<evidence type="ECO:0000256" key="1">
    <source>
        <dbReference type="ARBA" id="ARBA00010641"/>
    </source>
</evidence>
<dbReference type="BioCyc" id="SESP1179773:BN6_RS16825-MONOMER"/>
<feature type="domain" description="RNA polymerase sigma-70 region 2" evidence="6">
    <location>
        <begin position="25"/>
        <end position="92"/>
    </location>
</feature>
<dbReference type="InterPro" id="IPR013324">
    <property type="entry name" value="RNA_pol_sigma_r3/r4-like"/>
</dbReference>
<evidence type="ECO:0008006" key="10">
    <source>
        <dbReference type="Google" id="ProtNLM"/>
    </source>
</evidence>
<dbReference type="EMBL" id="HE804045">
    <property type="protein sequence ID" value="CCH30771.1"/>
    <property type="molecule type" value="Genomic_DNA"/>
</dbReference>
<dbReference type="eggNOG" id="COG1595">
    <property type="taxonomic scope" value="Bacteria"/>
</dbReference>
<dbReference type="HOGENOM" id="CLU_047691_9_4_11"/>
<dbReference type="NCBIfam" id="TIGR02937">
    <property type="entry name" value="sigma70-ECF"/>
    <property type="match status" value="1"/>
</dbReference>
<keyword evidence="5" id="KW-0804">Transcription</keyword>
<dbReference type="InterPro" id="IPR039425">
    <property type="entry name" value="RNA_pol_sigma-70-like"/>
</dbReference>
<evidence type="ECO:0000313" key="8">
    <source>
        <dbReference type="EMBL" id="CCH30771.1"/>
    </source>
</evidence>
<evidence type="ECO:0000259" key="7">
    <source>
        <dbReference type="Pfam" id="PF04545"/>
    </source>
</evidence>
<dbReference type="GO" id="GO:0016987">
    <property type="term" value="F:sigma factor activity"/>
    <property type="evidence" value="ECO:0007669"/>
    <property type="project" value="UniProtKB-KW"/>
</dbReference>
<dbReference type="Gene3D" id="1.10.1740.10">
    <property type="match status" value="1"/>
</dbReference>
<gene>
    <name evidence="8" type="ordered locus">BN6_34730</name>
</gene>
<protein>
    <recommendedName>
        <fullName evidence="10">RNA polymerase, sigma-24 subunit, ECF subfamily</fullName>
    </recommendedName>
</protein>
<name>K0JXE9_SACES</name>
<dbReference type="KEGG" id="sesp:BN6_34730"/>
<dbReference type="Gene3D" id="1.10.10.10">
    <property type="entry name" value="Winged helix-like DNA-binding domain superfamily/Winged helix DNA-binding domain"/>
    <property type="match status" value="1"/>
</dbReference>
<organism evidence="8 9">
    <name type="scientific">Saccharothrix espanaensis (strain ATCC 51144 / DSM 44229 / JCM 9112 / NBRC 15066 / NRRL 15764)</name>
    <dbReference type="NCBI Taxonomy" id="1179773"/>
    <lineage>
        <taxon>Bacteria</taxon>
        <taxon>Bacillati</taxon>
        <taxon>Actinomycetota</taxon>
        <taxon>Actinomycetes</taxon>
        <taxon>Pseudonocardiales</taxon>
        <taxon>Pseudonocardiaceae</taxon>
        <taxon>Saccharothrix</taxon>
    </lineage>
</organism>
<accession>K0JXE9</accession>
<dbReference type="PANTHER" id="PTHR43133">
    <property type="entry name" value="RNA POLYMERASE ECF-TYPE SIGMA FACTO"/>
    <property type="match status" value="1"/>
</dbReference>
<reference evidence="8 9" key="1">
    <citation type="journal article" date="2012" name="BMC Genomics">
        <title>Complete genome sequence of Saccharothrix espanaensis DSM 44229T and comparison to the other completely sequenced Pseudonocardiaceae.</title>
        <authorList>
            <person name="Strobel T."/>
            <person name="Al-Dilaimi A."/>
            <person name="Blom J."/>
            <person name="Gessner A."/>
            <person name="Kalinowski J."/>
            <person name="Luzhetska M."/>
            <person name="Puhler A."/>
            <person name="Szczepanowski R."/>
            <person name="Bechthold A."/>
            <person name="Ruckert C."/>
        </authorList>
    </citation>
    <scope>NUCLEOTIDE SEQUENCE [LARGE SCALE GENOMIC DNA]</scope>
    <source>
        <strain evidence="9">ATCC 51144 / DSM 44229 / JCM 9112 / NBRC 15066 / NRRL 15764</strain>
    </source>
</reference>
<dbReference type="STRING" id="1179773.BN6_34730"/>
<evidence type="ECO:0000313" key="9">
    <source>
        <dbReference type="Proteomes" id="UP000006281"/>
    </source>
</evidence>
<dbReference type="InterPro" id="IPR007627">
    <property type="entry name" value="RNA_pol_sigma70_r2"/>
</dbReference>
<evidence type="ECO:0000256" key="2">
    <source>
        <dbReference type="ARBA" id="ARBA00023015"/>
    </source>
</evidence>
<keyword evidence="2" id="KW-0805">Transcription regulation</keyword>
<evidence type="ECO:0000256" key="3">
    <source>
        <dbReference type="ARBA" id="ARBA00023082"/>
    </source>
</evidence>
<evidence type="ECO:0000256" key="5">
    <source>
        <dbReference type="ARBA" id="ARBA00023163"/>
    </source>
</evidence>
<dbReference type="Proteomes" id="UP000006281">
    <property type="component" value="Chromosome"/>
</dbReference>
<keyword evidence="4" id="KW-0238">DNA-binding</keyword>
<evidence type="ECO:0000259" key="6">
    <source>
        <dbReference type="Pfam" id="PF04542"/>
    </source>
</evidence>
<dbReference type="PANTHER" id="PTHR43133:SF52">
    <property type="entry name" value="ECF RNA POLYMERASE SIGMA FACTOR SIGL"/>
    <property type="match status" value="1"/>
</dbReference>
<comment type="similarity">
    <text evidence="1">Belongs to the sigma-70 factor family. ECF subfamily.</text>
</comment>
<dbReference type="InterPro" id="IPR007630">
    <property type="entry name" value="RNA_pol_sigma70_r4"/>
</dbReference>
<dbReference type="GO" id="GO:0006352">
    <property type="term" value="P:DNA-templated transcription initiation"/>
    <property type="evidence" value="ECO:0007669"/>
    <property type="project" value="InterPro"/>
</dbReference>
<evidence type="ECO:0000256" key="4">
    <source>
        <dbReference type="ARBA" id="ARBA00023125"/>
    </source>
</evidence>
<dbReference type="InterPro" id="IPR014284">
    <property type="entry name" value="RNA_pol_sigma-70_dom"/>
</dbReference>
<dbReference type="InterPro" id="IPR013325">
    <property type="entry name" value="RNA_pol_sigma_r2"/>
</dbReference>
<dbReference type="PATRIC" id="fig|1179773.3.peg.3476"/>
<dbReference type="Pfam" id="PF04542">
    <property type="entry name" value="Sigma70_r2"/>
    <property type="match status" value="1"/>
</dbReference>
<proteinExistence type="inferred from homology"/>
<keyword evidence="9" id="KW-1185">Reference proteome</keyword>